<protein>
    <submittedName>
        <fullName evidence="2">Uncharacterized protein</fullName>
    </submittedName>
</protein>
<dbReference type="Proteomes" id="UP000001542">
    <property type="component" value="Unassembled WGS sequence"/>
</dbReference>
<dbReference type="AlphaFoldDB" id="A2F383"/>
<feature type="coiled-coil region" evidence="1">
    <location>
        <begin position="118"/>
        <end position="159"/>
    </location>
</feature>
<organism evidence="2 3">
    <name type="scientific">Trichomonas vaginalis (strain ATCC PRA-98 / G3)</name>
    <dbReference type="NCBI Taxonomy" id="412133"/>
    <lineage>
        <taxon>Eukaryota</taxon>
        <taxon>Metamonada</taxon>
        <taxon>Parabasalia</taxon>
        <taxon>Trichomonadida</taxon>
        <taxon>Trichomonadidae</taxon>
        <taxon>Trichomonas</taxon>
    </lineage>
</organism>
<dbReference type="EMBL" id="DS113594">
    <property type="protein sequence ID" value="EAY00642.1"/>
    <property type="molecule type" value="Genomic_DNA"/>
</dbReference>
<evidence type="ECO:0000313" key="3">
    <source>
        <dbReference type="Proteomes" id="UP000001542"/>
    </source>
</evidence>
<dbReference type="KEGG" id="tva:4758464"/>
<evidence type="ECO:0000313" key="2">
    <source>
        <dbReference type="EMBL" id="EAY00642.1"/>
    </source>
</evidence>
<accession>A2F383</accession>
<evidence type="ECO:0000256" key="1">
    <source>
        <dbReference type="SAM" id="Coils"/>
    </source>
</evidence>
<dbReference type="VEuPathDB" id="TrichDB:TVAG_134320"/>
<dbReference type="VEuPathDB" id="TrichDB:TVAGG3_0851320"/>
<dbReference type="PANTHER" id="PTHR44207:SF1">
    <property type="entry name" value="SURFACE ANTIGEN BSPA-LIKE"/>
    <property type="match status" value="1"/>
</dbReference>
<reference evidence="2" key="1">
    <citation type="submission" date="2006-10" db="EMBL/GenBank/DDBJ databases">
        <authorList>
            <person name="Amadeo P."/>
            <person name="Zhao Q."/>
            <person name="Wortman J."/>
            <person name="Fraser-Liggett C."/>
            <person name="Carlton J."/>
        </authorList>
    </citation>
    <scope>NUCLEOTIDE SEQUENCE</scope>
    <source>
        <strain evidence="2">G3</strain>
    </source>
</reference>
<keyword evidence="1" id="KW-0175">Coiled coil</keyword>
<name>A2F383_TRIV3</name>
<dbReference type="SMR" id="A2F383"/>
<dbReference type="InParanoid" id="A2F383"/>
<reference evidence="2" key="2">
    <citation type="journal article" date="2007" name="Science">
        <title>Draft genome sequence of the sexually transmitted pathogen Trichomonas vaginalis.</title>
        <authorList>
            <person name="Carlton J.M."/>
            <person name="Hirt R.P."/>
            <person name="Silva J.C."/>
            <person name="Delcher A.L."/>
            <person name="Schatz M."/>
            <person name="Zhao Q."/>
            <person name="Wortman J.R."/>
            <person name="Bidwell S.L."/>
            <person name="Alsmark U.C.M."/>
            <person name="Besteiro S."/>
            <person name="Sicheritz-Ponten T."/>
            <person name="Noel C.J."/>
            <person name="Dacks J.B."/>
            <person name="Foster P.G."/>
            <person name="Simillion C."/>
            <person name="Van de Peer Y."/>
            <person name="Miranda-Saavedra D."/>
            <person name="Barton G.J."/>
            <person name="Westrop G.D."/>
            <person name="Mueller S."/>
            <person name="Dessi D."/>
            <person name="Fiori P.L."/>
            <person name="Ren Q."/>
            <person name="Paulsen I."/>
            <person name="Zhang H."/>
            <person name="Bastida-Corcuera F.D."/>
            <person name="Simoes-Barbosa A."/>
            <person name="Brown M.T."/>
            <person name="Hayes R.D."/>
            <person name="Mukherjee M."/>
            <person name="Okumura C.Y."/>
            <person name="Schneider R."/>
            <person name="Smith A.J."/>
            <person name="Vanacova S."/>
            <person name="Villalvazo M."/>
            <person name="Haas B.J."/>
            <person name="Pertea M."/>
            <person name="Feldblyum T.V."/>
            <person name="Utterback T.R."/>
            <person name="Shu C.L."/>
            <person name="Osoegawa K."/>
            <person name="de Jong P.J."/>
            <person name="Hrdy I."/>
            <person name="Horvathova L."/>
            <person name="Zubacova Z."/>
            <person name="Dolezal P."/>
            <person name="Malik S.B."/>
            <person name="Logsdon J.M. Jr."/>
            <person name="Henze K."/>
            <person name="Gupta A."/>
            <person name="Wang C.C."/>
            <person name="Dunne R.L."/>
            <person name="Upcroft J.A."/>
            <person name="Upcroft P."/>
            <person name="White O."/>
            <person name="Salzberg S.L."/>
            <person name="Tang P."/>
            <person name="Chiu C.-H."/>
            <person name="Lee Y.-S."/>
            <person name="Embley T.M."/>
            <person name="Coombs G.H."/>
            <person name="Mottram J.C."/>
            <person name="Tachezy J."/>
            <person name="Fraser-Liggett C.M."/>
            <person name="Johnson P.J."/>
        </authorList>
    </citation>
    <scope>NUCLEOTIDE SEQUENCE [LARGE SCALE GENOMIC DNA]</scope>
    <source>
        <strain evidence="2">G3</strain>
    </source>
</reference>
<gene>
    <name evidence="2" type="ORF">TVAG_134320</name>
</gene>
<keyword evidence="3" id="KW-1185">Reference proteome</keyword>
<dbReference type="PANTHER" id="PTHR44207">
    <property type="entry name" value="SURFACE ANTIGEN BSPA-LIKE-RELATED"/>
    <property type="match status" value="1"/>
</dbReference>
<sequence length="187" mass="21737">MSHGLSIDTDYIANNIQTYIDDGIFFDTFEEDIISETLAKTSLNSQNFITLLTQGKLKYSSYKLFNCVRKCSICIGSFDEAIQILESYKSYFKLESANGLIEYLKQFRSEHVSDSNEVTKLQTKIEKLETNLQKIKDENHQYKNEISSKNKENIQLNRSINKFQEITKLLNTDDFESAYKFLKELST</sequence>
<proteinExistence type="predicted"/>
<dbReference type="RefSeq" id="XP_001313571.1">
    <property type="nucleotide sequence ID" value="XM_001313570.1"/>
</dbReference>